<dbReference type="SMART" id="SM00342">
    <property type="entry name" value="HTH_ARAC"/>
    <property type="match status" value="1"/>
</dbReference>
<evidence type="ECO:0000313" key="5">
    <source>
        <dbReference type="Proteomes" id="UP000533598"/>
    </source>
</evidence>
<protein>
    <submittedName>
        <fullName evidence="4">AraC-like DNA-binding protein</fullName>
    </submittedName>
</protein>
<evidence type="ECO:0000256" key="1">
    <source>
        <dbReference type="ARBA" id="ARBA00023015"/>
    </source>
</evidence>
<organism evidence="4 5">
    <name type="scientific">Crossiella cryophila</name>
    <dbReference type="NCBI Taxonomy" id="43355"/>
    <lineage>
        <taxon>Bacteria</taxon>
        <taxon>Bacillati</taxon>
        <taxon>Actinomycetota</taxon>
        <taxon>Actinomycetes</taxon>
        <taxon>Pseudonocardiales</taxon>
        <taxon>Pseudonocardiaceae</taxon>
        <taxon>Crossiella</taxon>
    </lineage>
</organism>
<dbReference type="EMBL" id="JACHMH010000001">
    <property type="protein sequence ID" value="MBB4677340.1"/>
    <property type="molecule type" value="Genomic_DNA"/>
</dbReference>
<dbReference type="InterPro" id="IPR018060">
    <property type="entry name" value="HTH_AraC"/>
</dbReference>
<sequence>MGQAVYRGPSLRLDPHSGSVDCLAVGLEQPFTLCADGLGERKSRSALIPARTRHQIIADGRILFHYLDPHTTLAGHLRDRMREHTPIAHFDHPAENDLIRHFQRDTAPDPETLFALLGTPDTGQPDERIRTALDILRAHPENQWSAAGIAARVHLSTSRFLHLFAAHTGTSFRQYRLWTRMLRMAAAISAGQDLTTAANAVGFASAAHFSTSFHRMFGLNASTLLAGGTRIVLATAEEVAG</sequence>
<evidence type="ECO:0000313" key="4">
    <source>
        <dbReference type="EMBL" id="MBB4677340.1"/>
    </source>
</evidence>
<keyword evidence="5" id="KW-1185">Reference proteome</keyword>
<dbReference type="PANTHER" id="PTHR43436">
    <property type="entry name" value="ARAC-FAMILY TRANSCRIPTIONAL REGULATOR"/>
    <property type="match status" value="1"/>
</dbReference>
<dbReference type="PANTHER" id="PTHR43436:SF1">
    <property type="entry name" value="TRANSCRIPTIONAL REGULATORY PROTEIN"/>
    <property type="match status" value="1"/>
</dbReference>
<dbReference type="SUPFAM" id="SSF46689">
    <property type="entry name" value="Homeodomain-like"/>
    <property type="match status" value="1"/>
</dbReference>
<feature type="domain" description="HTH araC/xylS-type" evidence="3">
    <location>
        <begin position="130"/>
        <end position="227"/>
    </location>
</feature>
<evidence type="ECO:0000256" key="2">
    <source>
        <dbReference type="ARBA" id="ARBA00023163"/>
    </source>
</evidence>
<dbReference type="PROSITE" id="PS01124">
    <property type="entry name" value="HTH_ARAC_FAMILY_2"/>
    <property type="match status" value="1"/>
</dbReference>
<comment type="caution">
    <text evidence="4">The sequence shown here is derived from an EMBL/GenBank/DDBJ whole genome shotgun (WGS) entry which is preliminary data.</text>
</comment>
<evidence type="ECO:0000259" key="3">
    <source>
        <dbReference type="PROSITE" id="PS01124"/>
    </source>
</evidence>
<reference evidence="4 5" key="1">
    <citation type="submission" date="2020-08" db="EMBL/GenBank/DDBJ databases">
        <title>Sequencing the genomes of 1000 actinobacteria strains.</title>
        <authorList>
            <person name="Klenk H.-P."/>
        </authorList>
    </citation>
    <scope>NUCLEOTIDE SEQUENCE [LARGE SCALE GENOMIC DNA]</scope>
    <source>
        <strain evidence="4 5">DSM 44230</strain>
    </source>
</reference>
<proteinExistence type="predicted"/>
<dbReference type="GO" id="GO:0043565">
    <property type="term" value="F:sequence-specific DNA binding"/>
    <property type="evidence" value="ECO:0007669"/>
    <property type="project" value="InterPro"/>
</dbReference>
<dbReference type="InterPro" id="IPR009057">
    <property type="entry name" value="Homeodomain-like_sf"/>
</dbReference>
<accession>A0A7W7CA86</accession>
<dbReference type="Proteomes" id="UP000533598">
    <property type="component" value="Unassembled WGS sequence"/>
</dbReference>
<keyword evidence="2" id="KW-0804">Transcription</keyword>
<gene>
    <name evidence="4" type="ORF">HNR67_003458</name>
</gene>
<keyword evidence="1" id="KW-0805">Transcription regulation</keyword>
<dbReference type="GO" id="GO:0003700">
    <property type="term" value="F:DNA-binding transcription factor activity"/>
    <property type="evidence" value="ECO:0007669"/>
    <property type="project" value="InterPro"/>
</dbReference>
<dbReference type="AlphaFoldDB" id="A0A7W7CA86"/>
<dbReference type="RefSeq" id="WP_185003304.1">
    <property type="nucleotide sequence ID" value="NZ_BAAAUI010000032.1"/>
</dbReference>
<dbReference type="Gene3D" id="1.10.10.60">
    <property type="entry name" value="Homeodomain-like"/>
    <property type="match status" value="1"/>
</dbReference>
<keyword evidence="4" id="KW-0238">DNA-binding</keyword>
<name>A0A7W7CA86_9PSEU</name>
<dbReference type="Pfam" id="PF12833">
    <property type="entry name" value="HTH_18"/>
    <property type="match status" value="1"/>
</dbReference>